<comment type="caution">
    <text evidence="2">The sequence shown here is derived from an EMBL/GenBank/DDBJ whole genome shotgun (WGS) entry which is preliminary data.</text>
</comment>
<protein>
    <submittedName>
        <fullName evidence="2">Uncharacterized protein</fullName>
    </submittedName>
</protein>
<accession>A0A9P6NAC6</accession>
<gene>
    <name evidence="2" type="ORF">CROQUDRAFT_663195</name>
</gene>
<dbReference type="EMBL" id="MU167366">
    <property type="protein sequence ID" value="KAG0141942.1"/>
    <property type="molecule type" value="Genomic_DNA"/>
</dbReference>
<dbReference type="AlphaFoldDB" id="A0A9P6NAC6"/>
<proteinExistence type="predicted"/>
<feature type="compositionally biased region" description="Low complexity" evidence="1">
    <location>
        <begin position="11"/>
        <end position="20"/>
    </location>
</feature>
<organism evidence="2 3">
    <name type="scientific">Cronartium quercuum f. sp. fusiforme G11</name>
    <dbReference type="NCBI Taxonomy" id="708437"/>
    <lineage>
        <taxon>Eukaryota</taxon>
        <taxon>Fungi</taxon>
        <taxon>Dikarya</taxon>
        <taxon>Basidiomycota</taxon>
        <taxon>Pucciniomycotina</taxon>
        <taxon>Pucciniomycetes</taxon>
        <taxon>Pucciniales</taxon>
        <taxon>Coleosporiaceae</taxon>
        <taxon>Cronartium</taxon>
    </lineage>
</organism>
<evidence type="ECO:0000256" key="1">
    <source>
        <dbReference type="SAM" id="MobiDB-lite"/>
    </source>
</evidence>
<reference evidence="2" key="1">
    <citation type="submission" date="2013-11" db="EMBL/GenBank/DDBJ databases">
        <title>Genome sequence of the fusiform rust pathogen reveals effectors for host alternation and coevolution with pine.</title>
        <authorList>
            <consortium name="DOE Joint Genome Institute"/>
            <person name="Smith K."/>
            <person name="Pendleton A."/>
            <person name="Kubisiak T."/>
            <person name="Anderson C."/>
            <person name="Salamov A."/>
            <person name="Aerts A."/>
            <person name="Riley R."/>
            <person name="Clum A."/>
            <person name="Lindquist E."/>
            <person name="Ence D."/>
            <person name="Campbell M."/>
            <person name="Kronenberg Z."/>
            <person name="Feau N."/>
            <person name="Dhillon B."/>
            <person name="Hamelin R."/>
            <person name="Burleigh J."/>
            <person name="Smith J."/>
            <person name="Yandell M."/>
            <person name="Nelson C."/>
            <person name="Grigoriev I."/>
            <person name="Davis J."/>
        </authorList>
    </citation>
    <scope>NUCLEOTIDE SEQUENCE</scope>
    <source>
        <strain evidence="2">G11</strain>
    </source>
</reference>
<dbReference type="Proteomes" id="UP000886653">
    <property type="component" value="Unassembled WGS sequence"/>
</dbReference>
<feature type="region of interest" description="Disordered" evidence="1">
    <location>
        <begin position="1"/>
        <end position="20"/>
    </location>
</feature>
<evidence type="ECO:0000313" key="2">
    <source>
        <dbReference type="EMBL" id="KAG0141942.1"/>
    </source>
</evidence>
<dbReference type="OrthoDB" id="3345970at2759"/>
<sequence>MSYQQRKLTRRSSVSQGSVVRPGLRQFDLLPERPKTTAKERGLPKESIHKTRQISGTIKFLTGLFLATLSLYTLTRWRNASTKERHRAILAVSEDHIWELRGNKPPPGLMTPAVGQRKFLVNDWQLFSSWNDLRRDIEVLLSIATLVNRELVLPAFVYASACQYEISECVKIAPMLVQDESIDIRSVSHPERYPDPDDGLHSLRPQLPSRNSRGWVVPLQLVLDIQHLSAKSKHVIQFNDYLKLVTAHDPDTFRPSLGMANGQWSTDYNHQMSYHQISGKFLDFATGPKVDRLTTTYKPLFIKNHISGSYTSLMPEATSKVVAKCNTTLNTIERLRSNLFNNSVNSRGIGRSQDIEARIWNDNPITSELRFDVSMKKRESSLFESCLSTGGYQSVYGFDEVSWHTQAPLGPARYIKSFETLGGVWDDLNFRLEQILHIKDFSVIHSPPGGMLWSTPQAREEFTHLTRIAFQFPEAYSELTSRLEKRMRVKCGGRAWRAAFLDENDFIANKSDSSLMLSQRNEQQLVKMIGEALENSITRLKKGHKLLKPLDRAFRTGKKPPQRNDPIYVSANKTATKKLESFLNGVNIVTLEDLLEDKDRELLSVFLFKDALELVDQSLLVRAGYFVGQTSFISGWVSNKRKAIGVDDDLSQLVNDIENPKS</sequence>
<keyword evidence="3" id="KW-1185">Reference proteome</keyword>
<evidence type="ECO:0000313" key="3">
    <source>
        <dbReference type="Proteomes" id="UP000886653"/>
    </source>
</evidence>
<name>A0A9P6NAC6_9BASI</name>